<feature type="coiled-coil region" evidence="1">
    <location>
        <begin position="142"/>
        <end position="169"/>
    </location>
</feature>
<gene>
    <name evidence="3" type="ORF">ACFSR8_10705</name>
</gene>
<feature type="transmembrane region" description="Helical" evidence="2">
    <location>
        <begin position="21"/>
        <end position="40"/>
    </location>
</feature>
<comment type="caution">
    <text evidence="3">The sequence shown here is derived from an EMBL/GenBank/DDBJ whole genome shotgun (WGS) entry which is preliminary data.</text>
</comment>
<dbReference type="Proteomes" id="UP001597476">
    <property type="component" value="Unassembled WGS sequence"/>
</dbReference>
<dbReference type="RefSeq" id="WP_380291856.1">
    <property type="nucleotide sequence ID" value="NZ_JBHULY010000024.1"/>
</dbReference>
<feature type="coiled-coil region" evidence="1">
    <location>
        <begin position="42"/>
        <end position="83"/>
    </location>
</feature>
<organism evidence="3 4">
    <name type="scientific">Hyunsoonleella rubra</name>
    <dbReference type="NCBI Taxonomy" id="1737062"/>
    <lineage>
        <taxon>Bacteria</taxon>
        <taxon>Pseudomonadati</taxon>
        <taxon>Bacteroidota</taxon>
        <taxon>Flavobacteriia</taxon>
        <taxon>Flavobacteriales</taxon>
        <taxon>Flavobacteriaceae</taxon>
    </lineage>
</organism>
<dbReference type="EMBL" id="JBHULY010000024">
    <property type="protein sequence ID" value="MFD2726683.1"/>
    <property type="molecule type" value="Genomic_DNA"/>
</dbReference>
<proteinExistence type="predicted"/>
<name>A0ABW5TDR0_9FLAO</name>
<protein>
    <submittedName>
        <fullName evidence="3">DUF6090 family protein</fullName>
    </submittedName>
</protein>
<evidence type="ECO:0000313" key="4">
    <source>
        <dbReference type="Proteomes" id="UP001597476"/>
    </source>
</evidence>
<sequence>MIKFFRKIRQKLLSENKLKRYLVYAFGEIILVVIGILIALQINNWNEQRKEHQKIAKIYERLILDIENDINDLAVRIEGYKANEHLYRKVMNDSVSTDLLDEGLSRIVANIPFSSKLRNTGIAQLKQANLSDPFIQTMISRYGDLDERKTNYETRIEALSQELIKHIRDEYPWYTEWISKKIMKDNSSPELQAFFVNSMEYRNFVTHSYNLIYNNYIRIIEDTIDFLHKTRVELKRELNPQFVILDEKKLLDFAGSYEMVEIDCPIVPDLEVGMKLPVEINSNTLKFKDERFDISMYLYHELGDTFYEPRFINAFFYFERDNNDSIVGLKIQTKSSEERCNIELQKIN</sequence>
<reference evidence="4" key="1">
    <citation type="journal article" date="2019" name="Int. J. Syst. Evol. Microbiol.">
        <title>The Global Catalogue of Microorganisms (GCM) 10K type strain sequencing project: providing services to taxonomists for standard genome sequencing and annotation.</title>
        <authorList>
            <consortium name="The Broad Institute Genomics Platform"/>
            <consortium name="The Broad Institute Genome Sequencing Center for Infectious Disease"/>
            <person name="Wu L."/>
            <person name="Ma J."/>
        </authorList>
    </citation>
    <scope>NUCLEOTIDE SEQUENCE [LARGE SCALE GENOMIC DNA]</scope>
    <source>
        <strain evidence="4">KCTC 42398</strain>
    </source>
</reference>
<accession>A0ABW5TDR0</accession>
<dbReference type="InterPro" id="IPR045749">
    <property type="entry name" value="DUF6090"/>
</dbReference>
<evidence type="ECO:0000313" key="3">
    <source>
        <dbReference type="EMBL" id="MFD2726683.1"/>
    </source>
</evidence>
<keyword evidence="1" id="KW-0175">Coiled coil</keyword>
<keyword evidence="4" id="KW-1185">Reference proteome</keyword>
<evidence type="ECO:0000256" key="1">
    <source>
        <dbReference type="SAM" id="Coils"/>
    </source>
</evidence>
<keyword evidence="2" id="KW-1133">Transmembrane helix</keyword>
<dbReference type="Pfam" id="PF19578">
    <property type="entry name" value="DUF6090"/>
    <property type="match status" value="1"/>
</dbReference>
<keyword evidence="2" id="KW-0472">Membrane</keyword>
<evidence type="ECO:0000256" key="2">
    <source>
        <dbReference type="SAM" id="Phobius"/>
    </source>
</evidence>
<keyword evidence="2" id="KW-0812">Transmembrane</keyword>